<dbReference type="InterPro" id="IPR011010">
    <property type="entry name" value="DNA_brk_join_enz"/>
</dbReference>
<dbReference type="Gene3D" id="1.10.443.10">
    <property type="entry name" value="Intergrase catalytic core"/>
    <property type="match status" value="1"/>
</dbReference>
<organism evidence="8 9">
    <name type="scientific">Paracholeplasma vituli</name>
    <dbReference type="NCBI Taxonomy" id="69473"/>
    <lineage>
        <taxon>Bacteria</taxon>
        <taxon>Bacillati</taxon>
        <taxon>Mycoplasmatota</taxon>
        <taxon>Mollicutes</taxon>
        <taxon>Acholeplasmatales</taxon>
        <taxon>Acholeplasmataceae</taxon>
        <taxon>Paracholeplasma</taxon>
    </lineage>
</organism>
<evidence type="ECO:0000256" key="1">
    <source>
        <dbReference type="ARBA" id="ARBA00008857"/>
    </source>
</evidence>
<dbReference type="InterPro" id="IPR010998">
    <property type="entry name" value="Integrase_recombinase_N"/>
</dbReference>
<feature type="domain" description="Tyr recombinase" evidence="6">
    <location>
        <begin position="103"/>
        <end position="296"/>
    </location>
</feature>
<dbReference type="InterPro" id="IPR044068">
    <property type="entry name" value="CB"/>
</dbReference>
<dbReference type="PANTHER" id="PTHR30349:SF41">
    <property type="entry name" value="INTEGRASE_RECOMBINASE PROTEIN MJ0367-RELATED"/>
    <property type="match status" value="1"/>
</dbReference>
<dbReference type="Proteomes" id="UP001209076">
    <property type="component" value="Unassembled WGS sequence"/>
</dbReference>
<evidence type="ECO:0000259" key="6">
    <source>
        <dbReference type="PROSITE" id="PS51898"/>
    </source>
</evidence>
<dbReference type="SUPFAM" id="SSF56349">
    <property type="entry name" value="DNA breaking-rejoining enzymes"/>
    <property type="match status" value="1"/>
</dbReference>
<keyword evidence="4" id="KW-0233">DNA recombination</keyword>
<dbReference type="InterPro" id="IPR050090">
    <property type="entry name" value="Tyrosine_recombinase_XerCD"/>
</dbReference>
<proteinExistence type="inferred from homology"/>
<keyword evidence="3 5" id="KW-0238">DNA-binding</keyword>
<comment type="similarity">
    <text evidence="1">Belongs to the 'phage' integrase family.</text>
</comment>
<name>A0ABT2PXP8_9MOLU</name>
<dbReference type="InterPro" id="IPR002104">
    <property type="entry name" value="Integrase_catalytic"/>
</dbReference>
<evidence type="ECO:0000256" key="2">
    <source>
        <dbReference type="ARBA" id="ARBA00022908"/>
    </source>
</evidence>
<dbReference type="Pfam" id="PF00589">
    <property type="entry name" value="Phage_integrase"/>
    <property type="match status" value="1"/>
</dbReference>
<evidence type="ECO:0000313" key="9">
    <source>
        <dbReference type="Proteomes" id="UP001209076"/>
    </source>
</evidence>
<dbReference type="EMBL" id="JAOEGN010000019">
    <property type="protein sequence ID" value="MCU0105620.1"/>
    <property type="molecule type" value="Genomic_DNA"/>
</dbReference>
<dbReference type="PROSITE" id="PS51900">
    <property type="entry name" value="CB"/>
    <property type="match status" value="1"/>
</dbReference>
<keyword evidence="2" id="KW-0229">DNA integration</keyword>
<feature type="domain" description="Core-binding (CB)" evidence="7">
    <location>
        <begin position="3"/>
        <end position="82"/>
    </location>
</feature>
<dbReference type="RefSeq" id="WP_262096939.1">
    <property type="nucleotide sequence ID" value="NZ_JAOEGN010000019.1"/>
</dbReference>
<evidence type="ECO:0000313" key="8">
    <source>
        <dbReference type="EMBL" id="MCU0105620.1"/>
    </source>
</evidence>
<evidence type="ECO:0000256" key="3">
    <source>
        <dbReference type="ARBA" id="ARBA00023125"/>
    </source>
</evidence>
<dbReference type="PROSITE" id="PS51898">
    <property type="entry name" value="TYR_RECOMBINASE"/>
    <property type="match status" value="1"/>
</dbReference>
<reference evidence="9" key="1">
    <citation type="submission" date="2023-07" db="EMBL/GenBank/DDBJ databases">
        <title>Novel Mycoplasma species identified in domestic and wild animals.</title>
        <authorList>
            <person name="Volokhov D.V."/>
            <person name="Furtak V.A."/>
            <person name="Zagorodnyaya T.A."/>
        </authorList>
    </citation>
    <scope>NUCLEOTIDE SEQUENCE [LARGE SCALE GENOMIC DNA]</scope>
    <source>
        <strain evidence="9">92-19</strain>
    </source>
</reference>
<protein>
    <submittedName>
        <fullName evidence="8">Site-specific integrase</fullName>
    </submittedName>
</protein>
<comment type="caution">
    <text evidence="8">The sequence shown here is derived from an EMBL/GenBank/DDBJ whole genome shotgun (WGS) entry which is preliminary data.</text>
</comment>
<evidence type="ECO:0000259" key="7">
    <source>
        <dbReference type="PROSITE" id="PS51900"/>
    </source>
</evidence>
<sequence>MKYDINDKVNEYISFLDLKEISKESYKKSLLSYIEYLNAYNITNPNRNVILAYKDYLVKRKLSSSSIQKSLVVLRGFYRYLKLNGIDEDITYAVKGVKVATTYKRQPLTEEDIRKVIYNARKKINTIKGKRNLAILALLFTTGLRAIEVERADIEDIDVVGNGYVLYIQGKGRDDKDNFVKLTEDVYEIILRYLETRDNNSFQERNNPLFTTYLRNGTEIRMKTAVIRNMVKDAFRSIGLDSRAFSAHSTRHSFATLSLIQGASILEVKESLRHSSITSTQIYSHLVEKMKSGTNELVSNAILKTKKEGRHEK</sequence>
<evidence type="ECO:0000256" key="5">
    <source>
        <dbReference type="PROSITE-ProRule" id="PRU01248"/>
    </source>
</evidence>
<dbReference type="PANTHER" id="PTHR30349">
    <property type="entry name" value="PHAGE INTEGRASE-RELATED"/>
    <property type="match status" value="1"/>
</dbReference>
<dbReference type="Pfam" id="PF02899">
    <property type="entry name" value="Phage_int_SAM_1"/>
    <property type="match status" value="1"/>
</dbReference>
<accession>A0ABT2PXP8</accession>
<keyword evidence="9" id="KW-1185">Reference proteome</keyword>
<gene>
    <name evidence="8" type="ORF">N7603_08105</name>
</gene>
<evidence type="ECO:0000256" key="4">
    <source>
        <dbReference type="ARBA" id="ARBA00023172"/>
    </source>
</evidence>
<dbReference type="InterPro" id="IPR004107">
    <property type="entry name" value="Integrase_SAM-like_N"/>
</dbReference>
<dbReference type="Gene3D" id="1.10.150.130">
    <property type="match status" value="1"/>
</dbReference>
<dbReference type="InterPro" id="IPR013762">
    <property type="entry name" value="Integrase-like_cat_sf"/>
</dbReference>